<sequence>MKVSDILEYGFLLLLLAAVGAMLFGQAAGQPVLLGYVETGSMAPTMNPGDGFVAVPMAVAGPVETGDVVTFNAEELQGGGLTTHRVVDRTEAGYITQGDANPFTDQAGAEPPVESEQVVAKALQVNGQVVVIRNLGAAVVTVQDLATTAIAATGIGALFGGEASPQSLIWFGGAIIVGGFIIDAVASDRSTGSRNRKRGNYIKTSTFLFVLVMIILAPATASMVLTSGSTSFDIVSSEAPNDSPLVIGVGGESTIEYTITNTGYIPVLTVLEPRSEGVSISKSAFVVPRRSEETVALLVQAPDSSGSYTRSISQWRYLPILPRSVILSLHAIHPFLAVAGIDFVLLVGTLASGLLAVGIGPIRMRSEKRDVTFLQQLKRRFF</sequence>
<keyword evidence="4 5" id="KW-0472">Membrane</keyword>
<name>A0A1H3FMJ3_9EURY</name>
<dbReference type="GO" id="GO:0016020">
    <property type="term" value="C:membrane"/>
    <property type="evidence" value="ECO:0007669"/>
    <property type="project" value="UniProtKB-SubCell"/>
</dbReference>
<gene>
    <name evidence="6" type="ORF">SAMN04487946_10456</name>
</gene>
<protein>
    <submittedName>
        <fullName evidence="6">Signal peptidase, endoplasmic reticulum-type</fullName>
    </submittedName>
</protein>
<dbReference type="NCBIfam" id="TIGR02228">
    <property type="entry name" value="sigpep_I_arch"/>
    <property type="match status" value="1"/>
</dbReference>
<dbReference type="EMBL" id="FNPB01000004">
    <property type="protein sequence ID" value="SDX92140.1"/>
    <property type="molecule type" value="Genomic_DNA"/>
</dbReference>
<feature type="transmembrane region" description="Helical" evidence="5">
    <location>
        <begin position="168"/>
        <end position="186"/>
    </location>
</feature>
<organism evidence="6 7">
    <name type="scientific">Halobellus clavatus</name>
    <dbReference type="NCBI Taxonomy" id="660517"/>
    <lineage>
        <taxon>Archaea</taxon>
        <taxon>Methanobacteriati</taxon>
        <taxon>Methanobacteriota</taxon>
        <taxon>Stenosarchaea group</taxon>
        <taxon>Halobacteria</taxon>
        <taxon>Halobacteriales</taxon>
        <taxon>Haloferacaceae</taxon>
        <taxon>Halobellus</taxon>
    </lineage>
</organism>
<dbReference type="GO" id="GO:0004252">
    <property type="term" value="F:serine-type endopeptidase activity"/>
    <property type="evidence" value="ECO:0007669"/>
    <property type="project" value="InterPro"/>
</dbReference>
<dbReference type="STRING" id="660517.SAMN04487946_10456"/>
<dbReference type="GO" id="GO:0006465">
    <property type="term" value="P:signal peptide processing"/>
    <property type="evidence" value="ECO:0007669"/>
    <property type="project" value="InterPro"/>
</dbReference>
<dbReference type="RefSeq" id="WP_089766640.1">
    <property type="nucleotide sequence ID" value="NZ_FNPB01000004.1"/>
</dbReference>
<evidence type="ECO:0000313" key="7">
    <source>
        <dbReference type="Proteomes" id="UP000199170"/>
    </source>
</evidence>
<feature type="transmembrane region" description="Helical" evidence="5">
    <location>
        <begin position="335"/>
        <end position="359"/>
    </location>
</feature>
<dbReference type="OrthoDB" id="50404at2157"/>
<accession>A0A1H3FMJ3</accession>
<evidence type="ECO:0000256" key="3">
    <source>
        <dbReference type="ARBA" id="ARBA00022989"/>
    </source>
</evidence>
<dbReference type="SUPFAM" id="SSF51306">
    <property type="entry name" value="LexA/Signal peptidase"/>
    <property type="match status" value="1"/>
</dbReference>
<dbReference type="InterPro" id="IPR036286">
    <property type="entry name" value="LexA/Signal_pep-like_sf"/>
</dbReference>
<keyword evidence="3 5" id="KW-1133">Transmembrane helix</keyword>
<keyword evidence="2 5" id="KW-0812">Transmembrane</keyword>
<feature type="transmembrane region" description="Helical" evidence="5">
    <location>
        <begin position="207"/>
        <end position="225"/>
    </location>
</feature>
<dbReference type="InterPro" id="IPR001733">
    <property type="entry name" value="Peptidase_S26B"/>
</dbReference>
<evidence type="ECO:0000256" key="5">
    <source>
        <dbReference type="SAM" id="Phobius"/>
    </source>
</evidence>
<dbReference type="InterPro" id="IPR019533">
    <property type="entry name" value="Peptidase_S26"/>
</dbReference>
<dbReference type="CDD" id="cd06530">
    <property type="entry name" value="S26_SPase_I"/>
    <property type="match status" value="1"/>
</dbReference>
<proteinExistence type="predicted"/>
<dbReference type="Proteomes" id="UP000199170">
    <property type="component" value="Unassembled WGS sequence"/>
</dbReference>
<evidence type="ECO:0000256" key="2">
    <source>
        <dbReference type="ARBA" id="ARBA00022692"/>
    </source>
</evidence>
<keyword evidence="7" id="KW-1185">Reference proteome</keyword>
<evidence type="ECO:0000256" key="1">
    <source>
        <dbReference type="ARBA" id="ARBA00004370"/>
    </source>
</evidence>
<comment type="subcellular location">
    <subcellularLocation>
        <location evidence="1">Membrane</location>
    </subcellularLocation>
</comment>
<evidence type="ECO:0000256" key="4">
    <source>
        <dbReference type="ARBA" id="ARBA00023136"/>
    </source>
</evidence>
<evidence type="ECO:0000313" key="6">
    <source>
        <dbReference type="EMBL" id="SDX92140.1"/>
    </source>
</evidence>
<dbReference type="AlphaFoldDB" id="A0A1H3FMJ3"/>
<reference evidence="7" key="1">
    <citation type="submission" date="2016-10" db="EMBL/GenBank/DDBJ databases">
        <authorList>
            <person name="Varghese N."/>
            <person name="Submissions S."/>
        </authorList>
    </citation>
    <scope>NUCLEOTIDE SEQUENCE [LARGE SCALE GENOMIC DNA]</scope>
    <source>
        <strain evidence="7">CGMCC 1.10118</strain>
    </source>
</reference>